<dbReference type="SUPFAM" id="SSF102735">
    <property type="entry name" value="Trigger factor ribosome-binding domain"/>
    <property type="match status" value="1"/>
</dbReference>
<evidence type="ECO:0000256" key="1">
    <source>
        <dbReference type="ARBA" id="ARBA00000971"/>
    </source>
</evidence>
<dbReference type="GO" id="GO:0044183">
    <property type="term" value="F:protein folding chaperone"/>
    <property type="evidence" value="ECO:0007669"/>
    <property type="project" value="TreeGrafter"/>
</dbReference>
<comment type="similarity">
    <text evidence="2">Belongs to the FKBP-type PPIase family. Tig subfamily.</text>
</comment>
<dbReference type="HAMAP" id="MF_00303">
    <property type="entry name" value="Trigger_factor_Tig"/>
    <property type="match status" value="1"/>
</dbReference>
<dbReference type="Pfam" id="PF05697">
    <property type="entry name" value="Trigger_N"/>
    <property type="match status" value="1"/>
</dbReference>
<dbReference type="GO" id="GO:0015031">
    <property type="term" value="P:protein transport"/>
    <property type="evidence" value="ECO:0007669"/>
    <property type="project" value="InterPro"/>
</dbReference>
<organism evidence="9">
    <name type="scientific">freshwater metagenome</name>
    <dbReference type="NCBI Taxonomy" id="449393"/>
    <lineage>
        <taxon>unclassified sequences</taxon>
        <taxon>metagenomes</taxon>
        <taxon>ecological metagenomes</taxon>
    </lineage>
</organism>
<evidence type="ECO:0000259" key="7">
    <source>
        <dbReference type="Pfam" id="PF05697"/>
    </source>
</evidence>
<dbReference type="PANTHER" id="PTHR30560:SF3">
    <property type="entry name" value="TRIGGER FACTOR-LIKE PROTEIN TIG, CHLOROPLASTIC"/>
    <property type="match status" value="1"/>
</dbReference>
<sequence length="539" mass="58978">MVEVPDFIAVHKQNAIAQPIEAIGQDDLAFGACRGAINIDGGTHLVPIAQVDLAFMGGGECVGLPKRHVSIIAGKGALNANRYTPKPVKSTLEALEGNQVKLSIEVEESEFDKNIDAAFRKIAHEVRLPGFRPGKAPRRVLEARIGMDAARGQALQDAIPEYLSKAVIEHKVDIVAQPDVNLLEGQESGVVKFEATCEVRPVVQVPGYAGLRVELVNPALTDEELEEAITTERRRFGTLADVDRAAAVGDNVVIDLEGLRGGEPVPGLNVDEWTYEVGRGWVAPGFDDQLTGAKKGDTLKFTAVPNGTEEEADFVVTVNRVQTLEIPELSDAWVAENIADADTIDEWKAALRARYEEMRANQMRRTVVDRVTDELEKLVEIEAPESMVNNDLQARVQNTLQQFQSQGIALDQWLSATGQDADSFIASMKTQSEKAVKIDLALRAVAVAQGITVTDEDLEAEYESIGVRVGEKTAKVRKAYEQNDAVTDLIAQMTKSQALEWLLHNISYVDQNGAVLDTNTVLGDHDHDHDHDHDDHDHD</sequence>
<dbReference type="InterPro" id="IPR036611">
    <property type="entry name" value="Trigger_fac_ribosome-bd_sf"/>
</dbReference>
<dbReference type="InterPro" id="IPR008880">
    <property type="entry name" value="Trigger_fac_C"/>
</dbReference>
<keyword evidence="6" id="KW-0413">Isomerase</keyword>
<feature type="domain" description="Trigger factor ribosome-binding bacterial" evidence="7">
    <location>
        <begin position="89"/>
        <end position="230"/>
    </location>
</feature>
<dbReference type="AlphaFoldDB" id="A0A6J6M0M9"/>
<dbReference type="Pfam" id="PF05698">
    <property type="entry name" value="Trigger_C"/>
    <property type="match status" value="1"/>
</dbReference>
<dbReference type="SUPFAM" id="SSF109998">
    <property type="entry name" value="Triger factor/SurA peptide-binding domain-like"/>
    <property type="match status" value="1"/>
</dbReference>
<evidence type="ECO:0000259" key="8">
    <source>
        <dbReference type="Pfam" id="PF05698"/>
    </source>
</evidence>
<keyword evidence="4" id="KW-0697">Rotamase</keyword>
<dbReference type="GO" id="GO:0043022">
    <property type="term" value="F:ribosome binding"/>
    <property type="evidence" value="ECO:0007669"/>
    <property type="project" value="TreeGrafter"/>
</dbReference>
<keyword evidence="5" id="KW-0143">Chaperone</keyword>
<evidence type="ECO:0000313" key="9">
    <source>
        <dbReference type="EMBL" id="CAB4667571.1"/>
    </source>
</evidence>
<dbReference type="SUPFAM" id="SSF54534">
    <property type="entry name" value="FKBP-like"/>
    <property type="match status" value="1"/>
</dbReference>
<dbReference type="EC" id="5.2.1.8" evidence="3"/>
<dbReference type="Gene3D" id="1.10.3120.10">
    <property type="entry name" value="Trigger factor, C-terminal domain"/>
    <property type="match status" value="1"/>
</dbReference>
<accession>A0A6J6M0M9</accession>
<dbReference type="InterPro" id="IPR027304">
    <property type="entry name" value="Trigger_fact/SurA_dom_sf"/>
</dbReference>
<gene>
    <name evidence="9" type="ORF">UFOPK2295_00592</name>
</gene>
<dbReference type="GO" id="GO:0003755">
    <property type="term" value="F:peptidyl-prolyl cis-trans isomerase activity"/>
    <property type="evidence" value="ECO:0007669"/>
    <property type="project" value="UniProtKB-KW"/>
</dbReference>
<proteinExistence type="inferred from homology"/>
<protein>
    <recommendedName>
        <fullName evidence="3">peptidylprolyl isomerase</fullName>
        <ecNumber evidence="3">5.2.1.8</ecNumber>
    </recommendedName>
</protein>
<dbReference type="InterPro" id="IPR046357">
    <property type="entry name" value="PPIase_dom_sf"/>
</dbReference>
<evidence type="ECO:0000256" key="5">
    <source>
        <dbReference type="ARBA" id="ARBA00023186"/>
    </source>
</evidence>
<dbReference type="Gene3D" id="3.10.50.40">
    <property type="match status" value="1"/>
</dbReference>
<comment type="catalytic activity">
    <reaction evidence="1">
        <text>[protein]-peptidylproline (omega=180) = [protein]-peptidylproline (omega=0)</text>
        <dbReference type="Rhea" id="RHEA:16237"/>
        <dbReference type="Rhea" id="RHEA-COMP:10747"/>
        <dbReference type="Rhea" id="RHEA-COMP:10748"/>
        <dbReference type="ChEBI" id="CHEBI:83833"/>
        <dbReference type="ChEBI" id="CHEBI:83834"/>
        <dbReference type="EC" id="5.2.1.8"/>
    </reaction>
</comment>
<dbReference type="PANTHER" id="PTHR30560">
    <property type="entry name" value="TRIGGER FACTOR CHAPERONE AND PEPTIDYL-PROLYL CIS/TRANS ISOMERASE"/>
    <property type="match status" value="1"/>
</dbReference>
<name>A0A6J6M0M9_9ZZZZ</name>
<feature type="domain" description="Trigger factor C-terminal" evidence="8">
    <location>
        <begin position="343"/>
        <end position="503"/>
    </location>
</feature>
<dbReference type="InterPro" id="IPR037041">
    <property type="entry name" value="Trigger_fac_C_sf"/>
</dbReference>
<dbReference type="EMBL" id="CAEZWV010000008">
    <property type="protein sequence ID" value="CAB4667571.1"/>
    <property type="molecule type" value="Genomic_DNA"/>
</dbReference>
<dbReference type="Gene3D" id="3.30.70.1050">
    <property type="entry name" value="Trigger factor ribosome-binding domain"/>
    <property type="match status" value="1"/>
</dbReference>
<dbReference type="GO" id="GO:0051083">
    <property type="term" value="P:'de novo' cotranslational protein folding"/>
    <property type="evidence" value="ECO:0007669"/>
    <property type="project" value="TreeGrafter"/>
</dbReference>
<evidence type="ECO:0000256" key="3">
    <source>
        <dbReference type="ARBA" id="ARBA00013194"/>
    </source>
</evidence>
<dbReference type="GO" id="GO:0043335">
    <property type="term" value="P:protein unfolding"/>
    <property type="evidence" value="ECO:0007669"/>
    <property type="project" value="TreeGrafter"/>
</dbReference>
<dbReference type="InterPro" id="IPR008881">
    <property type="entry name" value="Trigger_fac_ribosome-bd_bac"/>
</dbReference>
<evidence type="ECO:0000256" key="6">
    <source>
        <dbReference type="ARBA" id="ARBA00023235"/>
    </source>
</evidence>
<evidence type="ECO:0000256" key="4">
    <source>
        <dbReference type="ARBA" id="ARBA00023110"/>
    </source>
</evidence>
<reference evidence="9" key="1">
    <citation type="submission" date="2020-05" db="EMBL/GenBank/DDBJ databases">
        <authorList>
            <person name="Chiriac C."/>
            <person name="Salcher M."/>
            <person name="Ghai R."/>
            <person name="Kavagutti S V."/>
        </authorList>
    </citation>
    <scope>NUCLEOTIDE SEQUENCE</scope>
</reference>
<evidence type="ECO:0000256" key="2">
    <source>
        <dbReference type="ARBA" id="ARBA00005464"/>
    </source>
</evidence>
<dbReference type="InterPro" id="IPR005215">
    <property type="entry name" value="Trig_fac"/>
</dbReference>
<dbReference type="NCBIfam" id="TIGR00115">
    <property type="entry name" value="tig"/>
    <property type="match status" value="1"/>
</dbReference>